<sequence length="93" mass="10304">MSAGAANSGGSRMTLRVYRVTATGRRVTLSRRRTVRGEPGFFRSLLTDQWPDCACPRHAPPALARLAGGERALAYRLPLRNGYRGRQEQEESS</sequence>
<comment type="caution">
    <text evidence="1">The sequence shown here is derived from an EMBL/GenBank/DDBJ whole genome shotgun (WGS) entry which is preliminary data.</text>
</comment>
<evidence type="ECO:0000313" key="1">
    <source>
        <dbReference type="EMBL" id="GAA1229764.1"/>
    </source>
</evidence>
<dbReference type="EMBL" id="BAAALF010000025">
    <property type="protein sequence ID" value="GAA1229764.1"/>
    <property type="molecule type" value="Genomic_DNA"/>
</dbReference>
<protein>
    <submittedName>
        <fullName evidence="1">Uncharacterized protein</fullName>
    </submittedName>
</protein>
<gene>
    <name evidence="1" type="ORF">GCM10009665_20240</name>
</gene>
<accession>A0ABP4GQI0</accession>
<evidence type="ECO:0000313" key="2">
    <source>
        <dbReference type="Proteomes" id="UP001500037"/>
    </source>
</evidence>
<reference evidence="2" key="1">
    <citation type="journal article" date="2019" name="Int. J. Syst. Evol. Microbiol.">
        <title>The Global Catalogue of Microorganisms (GCM) 10K type strain sequencing project: providing services to taxonomists for standard genome sequencing and annotation.</title>
        <authorList>
            <consortium name="The Broad Institute Genomics Platform"/>
            <consortium name="The Broad Institute Genome Sequencing Center for Infectious Disease"/>
            <person name="Wu L."/>
            <person name="Ma J."/>
        </authorList>
    </citation>
    <scope>NUCLEOTIDE SEQUENCE [LARGE SCALE GENOMIC DNA]</scope>
    <source>
        <strain evidence="2">JCM 13004</strain>
    </source>
</reference>
<name>A0ABP4GQI0_9ACTN</name>
<organism evidence="1 2">
    <name type="scientific">Kitasatospora nipponensis</name>
    <dbReference type="NCBI Taxonomy" id="258049"/>
    <lineage>
        <taxon>Bacteria</taxon>
        <taxon>Bacillati</taxon>
        <taxon>Actinomycetota</taxon>
        <taxon>Actinomycetes</taxon>
        <taxon>Kitasatosporales</taxon>
        <taxon>Streptomycetaceae</taxon>
        <taxon>Kitasatospora</taxon>
    </lineage>
</organism>
<proteinExistence type="predicted"/>
<keyword evidence="2" id="KW-1185">Reference proteome</keyword>
<dbReference type="RefSeq" id="WP_344440959.1">
    <property type="nucleotide sequence ID" value="NZ_BAAALF010000025.1"/>
</dbReference>
<dbReference type="Proteomes" id="UP001500037">
    <property type="component" value="Unassembled WGS sequence"/>
</dbReference>